<feature type="region of interest" description="Disordered" evidence="1">
    <location>
        <begin position="1"/>
        <end position="29"/>
    </location>
</feature>
<evidence type="ECO:0000256" key="1">
    <source>
        <dbReference type="SAM" id="MobiDB-lite"/>
    </source>
</evidence>
<comment type="caution">
    <text evidence="2">The sequence shown here is derived from an EMBL/GenBank/DDBJ whole genome shotgun (WGS) entry which is preliminary data.</text>
</comment>
<reference evidence="2 3" key="1">
    <citation type="submission" date="2019-03" db="EMBL/GenBank/DDBJ databases">
        <title>Draft genome sequences of novel Actinobacteria.</title>
        <authorList>
            <person name="Sahin N."/>
            <person name="Ay H."/>
            <person name="Saygin H."/>
        </authorList>
    </citation>
    <scope>NUCLEOTIDE SEQUENCE [LARGE SCALE GENOMIC DNA]</scope>
    <source>
        <strain evidence="2 3">JCM 13523</strain>
    </source>
</reference>
<keyword evidence="3" id="KW-1185">Reference proteome</keyword>
<dbReference type="EMBL" id="SMKX01000128">
    <property type="protein sequence ID" value="TDD49749.1"/>
    <property type="molecule type" value="Genomic_DNA"/>
</dbReference>
<dbReference type="AlphaFoldDB" id="A0A4R4YZ37"/>
<dbReference type="Proteomes" id="UP000295124">
    <property type="component" value="Unassembled WGS sequence"/>
</dbReference>
<dbReference type="OrthoDB" id="3831528at2"/>
<evidence type="ECO:0000313" key="2">
    <source>
        <dbReference type="EMBL" id="TDD49749.1"/>
    </source>
</evidence>
<feature type="compositionally biased region" description="Basic and acidic residues" evidence="1">
    <location>
        <begin position="8"/>
        <end position="17"/>
    </location>
</feature>
<protein>
    <submittedName>
        <fullName evidence="2">Uncharacterized protein</fullName>
    </submittedName>
</protein>
<sequence>MTAQNHHVQNDECRDLADQAPTETDPLGPITLPTRLRIGARALALSGVVGLAAAAAAVVGTDPNTITITTTTC</sequence>
<accession>A0A4R4YZ37</accession>
<name>A0A4R4YZ37_9ACTN</name>
<proteinExistence type="predicted"/>
<evidence type="ECO:0000313" key="3">
    <source>
        <dbReference type="Proteomes" id="UP000295124"/>
    </source>
</evidence>
<organism evidence="2 3">
    <name type="scientific">Kribbella antibiotica</name>
    <dbReference type="NCBI Taxonomy" id="190195"/>
    <lineage>
        <taxon>Bacteria</taxon>
        <taxon>Bacillati</taxon>
        <taxon>Actinomycetota</taxon>
        <taxon>Actinomycetes</taxon>
        <taxon>Propionibacteriales</taxon>
        <taxon>Kribbellaceae</taxon>
        <taxon>Kribbella</taxon>
    </lineage>
</organism>
<gene>
    <name evidence="2" type="ORF">E1263_31850</name>
</gene>
<dbReference type="RefSeq" id="WP_132174144.1">
    <property type="nucleotide sequence ID" value="NZ_SMKX01000128.1"/>
</dbReference>